<accession>A0A9N9FF86</accession>
<dbReference type="InterPro" id="IPR036322">
    <property type="entry name" value="WD40_repeat_dom_sf"/>
</dbReference>
<evidence type="ECO:0000256" key="8">
    <source>
        <dbReference type="ARBA" id="ARBA00022989"/>
    </source>
</evidence>
<evidence type="ECO:0000256" key="9">
    <source>
        <dbReference type="ARBA" id="ARBA00023128"/>
    </source>
</evidence>
<evidence type="ECO:0000256" key="4">
    <source>
        <dbReference type="ARBA" id="ARBA00022574"/>
    </source>
</evidence>
<evidence type="ECO:0000256" key="2">
    <source>
        <dbReference type="ARBA" id="ARBA00009575"/>
    </source>
</evidence>
<dbReference type="AlphaFoldDB" id="A0A9N9FF86"/>
<dbReference type="InterPro" id="IPR015943">
    <property type="entry name" value="WD40/YVTN_repeat-like_dom_sf"/>
</dbReference>
<dbReference type="Pfam" id="PF12597">
    <property type="entry name" value="Cox20"/>
    <property type="match status" value="1"/>
</dbReference>
<dbReference type="EMBL" id="CAJVPK010000588">
    <property type="protein sequence ID" value="CAG8529456.1"/>
    <property type="molecule type" value="Genomic_DNA"/>
</dbReference>
<reference evidence="14" key="1">
    <citation type="submission" date="2021-06" db="EMBL/GenBank/DDBJ databases">
        <authorList>
            <person name="Kallberg Y."/>
            <person name="Tangrot J."/>
            <person name="Rosling A."/>
        </authorList>
    </citation>
    <scope>NUCLEOTIDE SEQUENCE</scope>
    <source>
        <strain evidence="14">AZ414A</strain>
    </source>
</reference>
<dbReference type="SMART" id="SM00667">
    <property type="entry name" value="LisH"/>
    <property type="match status" value="1"/>
</dbReference>
<dbReference type="GO" id="GO:0033617">
    <property type="term" value="P:mitochondrial respiratory chain complex IV assembly"/>
    <property type="evidence" value="ECO:0007669"/>
    <property type="project" value="InterPro"/>
</dbReference>
<keyword evidence="6" id="KW-0677">Repeat</keyword>
<feature type="compositionally biased region" description="Polar residues" evidence="12">
    <location>
        <begin position="235"/>
        <end position="254"/>
    </location>
</feature>
<name>A0A9N9FF86_9GLOM</name>
<keyword evidence="4 11" id="KW-0853">WD repeat</keyword>
<feature type="repeat" description="WD" evidence="11">
    <location>
        <begin position="495"/>
        <end position="536"/>
    </location>
</feature>
<evidence type="ECO:0000256" key="6">
    <source>
        <dbReference type="ARBA" id="ARBA00022737"/>
    </source>
</evidence>
<dbReference type="PROSITE" id="PS50896">
    <property type="entry name" value="LISH"/>
    <property type="match status" value="1"/>
</dbReference>
<dbReference type="SUPFAM" id="SSF50978">
    <property type="entry name" value="WD40 repeat-like"/>
    <property type="match status" value="1"/>
</dbReference>
<feature type="region of interest" description="Disordered" evidence="12">
    <location>
        <begin position="166"/>
        <end position="254"/>
    </location>
</feature>
<dbReference type="InterPro" id="IPR001680">
    <property type="entry name" value="WD40_rpt"/>
</dbReference>
<evidence type="ECO:0000256" key="3">
    <source>
        <dbReference type="ARBA" id="ARBA00017689"/>
    </source>
</evidence>
<dbReference type="InterPro" id="IPR054080">
    <property type="entry name" value="TPR1-like_2nd"/>
</dbReference>
<dbReference type="CDD" id="cd00200">
    <property type="entry name" value="WD40"/>
    <property type="match status" value="1"/>
</dbReference>
<proteinExistence type="inferred from homology"/>
<dbReference type="GO" id="GO:0005743">
    <property type="term" value="C:mitochondrial inner membrane"/>
    <property type="evidence" value="ECO:0007669"/>
    <property type="project" value="UniProtKB-SubCell"/>
</dbReference>
<evidence type="ECO:0000256" key="12">
    <source>
        <dbReference type="SAM" id="MobiDB-lite"/>
    </source>
</evidence>
<feature type="repeat" description="WD" evidence="11">
    <location>
        <begin position="537"/>
        <end position="571"/>
    </location>
</feature>
<feature type="repeat" description="WD" evidence="11">
    <location>
        <begin position="698"/>
        <end position="730"/>
    </location>
</feature>
<dbReference type="GO" id="GO:0034657">
    <property type="term" value="C:GID complex"/>
    <property type="evidence" value="ECO:0007669"/>
    <property type="project" value="TreeGrafter"/>
</dbReference>
<dbReference type="SMART" id="SM00668">
    <property type="entry name" value="CTLH"/>
    <property type="match status" value="1"/>
</dbReference>
<dbReference type="GO" id="GO:0043161">
    <property type="term" value="P:proteasome-mediated ubiquitin-dependent protein catabolic process"/>
    <property type="evidence" value="ECO:0007669"/>
    <property type="project" value="TreeGrafter"/>
</dbReference>
<dbReference type="SMART" id="SM00320">
    <property type="entry name" value="WD40"/>
    <property type="match status" value="6"/>
</dbReference>
<feature type="compositionally biased region" description="Low complexity" evidence="12">
    <location>
        <begin position="166"/>
        <end position="176"/>
    </location>
</feature>
<dbReference type="InterPro" id="IPR006595">
    <property type="entry name" value="CTLH_C"/>
</dbReference>
<feature type="compositionally biased region" description="Basic and acidic residues" evidence="12">
    <location>
        <begin position="188"/>
        <end position="209"/>
    </location>
</feature>
<feature type="repeat" description="WD" evidence="11">
    <location>
        <begin position="463"/>
        <end position="494"/>
    </location>
</feature>
<dbReference type="Pfam" id="PF00400">
    <property type="entry name" value="WD40"/>
    <property type="match status" value="5"/>
</dbReference>
<comment type="similarity">
    <text evidence="2">Belongs to the COX20 family.</text>
</comment>
<keyword evidence="10" id="KW-0472">Membrane</keyword>
<dbReference type="InterPro" id="IPR051350">
    <property type="entry name" value="WD_repeat-ST_regulator"/>
</dbReference>
<keyword evidence="5" id="KW-0812">Transmembrane</keyword>
<evidence type="ECO:0000256" key="10">
    <source>
        <dbReference type="ARBA" id="ARBA00023136"/>
    </source>
</evidence>
<keyword evidence="8" id="KW-1133">Transmembrane helix</keyword>
<dbReference type="PANTHER" id="PTHR22838:SF0">
    <property type="entry name" value="WD REPEAT-CONTAINING PROTEIN 26"/>
    <property type="match status" value="1"/>
</dbReference>
<dbReference type="PROSITE" id="PS50082">
    <property type="entry name" value="WD_REPEATS_2"/>
    <property type="match status" value="4"/>
</dbReference>
<feature type="region of interest" description="Disordered" evidence="12">
    <location>
        <begin position="116"/>
        <end position="136"/>
    </location>
</feature>
<protein>
    <recommendedName>
        <fullName evidence="3">Cytochrome c oxidase assembly protein COX20, mitochondrial</fullName>
    </recommendedName>
</protein>
<evidence type="ECO:0000256" key="1">
    <source>
        <dbReference type="ARBA" id="ARBA00004273"/>
    </source>
</evidence>
<gene>
    <name evidence="14" type="ORF">DEBURN_LOCUS6066</name>
</gene>
<dbReference type="PROSITE" id="PS50897">
    <property type="entry name" value="CTLH"/>
    <property type="match status" value="1"/>
</dbReference>
<keyword evidence="15" id="KW-1185">Reference proteome</keyword>
<organism evidence="14 15">
    <name type="scientific">Diversispora eburnea</name>
    <dbReference type="NCBI Taxonomy" id="1213867"/>
    <lineage>
        <taxon>Eukaryota</taxon>
        <taxon>Fungi</taxon>
        <taxon>Fungi incertae sedis</taxon>
        <taxon>Mucoromycota</taxon>
        <taxon>Glomeromycotina</taxon>
        <taxon>Glomeromycetes</taxon>
        <taxon>Diversisporales</taxon>
        <taxon>Diversisporaceae</taxon>
        <taxon>Diversispora</taxon>
    </lineage>
</organism>
<evidence type="ECO:0000259" key="13">
    <source>
        <dbReference type="PROSITE" id="PS50897"/>
    </source>
</evidence>
<dbReference type="Pfam" id="PF23627">
    <property type="entry name" value="LisH_WDR26"/>
    <property type="match status" value="1"/>
</dbReference>
<evidence type="ECO:0000256" key="7">
    <source>
        <dbReference type="ARBA" id="ARBA00022792"/>
    </source>
</evidence>
<dbReference type="OrthoDB" id="972532at2759"/>
<dbReference type="PROSITE" id="PS50294">
    <property type="entry name" value="WD_REPEATS_REGION"/>
    <property type="match status" value="3"/>
</dbReference>
<dbReference type="InterPro" id="IPR022533">
    <property type="entry name" value="Cox20"/>
</dbReference>
<dbReference type="Pfam" id="PF21889">
    <property type="entry name" value="TPR1-like_2nd"/>
    <property type="match status" value="1"/>
</dbReference>
<evidence type="ECO:0000256" key="11">
    <source>
        <dbReference type="PROSITE-ProRule" id="PRU00221"/>
    </source>
</evidence>
<comment type="caution">
    <text evidence="14">The sequence shown here is derived from an EMBL/GenBank/DDBJ whole genome shotgun (WGS) entry which is preliminary data.</text>
</comment>
<evidence type="ECO:0000313" key="14">
    <source>
        <dbReference type="EMBL" id="CAG8529456.1"/>
    </source>
</evidence>
<dbReference type="PANTHER" id="PTHR22838">
    <property type="entry name" value="WD REPEAT PROTEIN 26-RELATED"/>
    <property type="match status" value="1"/>
</dbReference>
<comment type="subcellular location">
    <subcellularLocation>
        <location evidence="1">Mitochondrion inner membrane</location>
    </subcellularLocation>
</comment>
<dbReference type="InterPro" id="IPR006594">
    <property type="entry name" value="LisH"/>
</dbReference>
<dbReference type="Gene3D" id="2.130.10.10">
    <property type="entry name" value="YVTN repeat-like/Quinoprotein amine dehydrogenase"/>
    <property type="match status" value="1"/>
</dbReference>
<sequence length="745" mass="83820">MDSEDNVDIVDSAKPFDNKENSFLKIIKKLSFDDFKNIQEIPCTRQSFLNGIGGGTIIGFLRFFHKGNVLSATNWAIGSFCLLSIGTWEYCCFKRFNKHEKMKVVVQKMNEMSIKKAQKKAEENARKNKSASAAVSQTSSHTTLISSFDDEQASLSYNFASSSHISSPSNSSSSIPTDELQSQSSGYHARDEPDNDYSRPSDSDSELRLAKRPRIAESSTNGEFNMRISKKENGVGSSANGVSPTSNGDSQIATNGQISKLTVMKNNRRQELVRLMVQAMQDMGYHKSAALLESESGYPLESPAVAKFREGVLKGDWDLVESLFPTLELDQSQDSVVVQFLIRQQKYLELLERREIKLALYTLRSELAPLAFDTERLHLLSSFIMYSNAEDLKLKAEWDGANGTSRQKLLLELQKYISPSIMVPEHRLETLLEQATTLQRISCLYHNTDEYISLYSDHEFWYVAFSNNGKFLASASRDKTAIIWSIETKKSVHILKDHSDCVSFLSWSPDDTKILTCGQDNEIRLWSVESGKCLTTLSKHGDPVTTCAWLPDGKSFISGSQDKNTYLWNLDGTIVHKWNGARIMDLAINKDGTKMVAICHDGRLHIYNLETKKEEATLDENAKLTSICLSNDCKYALEIHLWDIEKMRIVRKYYGQKQGKFVIRSCFGGIDQGFIVSGSEDSKIYVWHREHAAMIETLSGHKGAVNSVNWNPTNPYMFASAGDDHTIRIWGTPSAADHKGKMKTP</sequence>
<dbReference type="PRINTS" id="PR02049">
    <property type="entry name" value="PROTEINF36A"/>
</dbReference>
<evidence type="ECO:0000313" key="15">
    <source>
        <dbReference type="Proteomes" id="UP000789706"/>
    </source>
</evidence>
<feature type="domain" description="CTLH" evidence="13">
    <location>
        <begin position="301"/>
        <end position="358"/>
    </location>
</feature>
<evidence type="ECO:0000256" key="5">
    <source>
        <dbReference type="ARBA" id="ARBA00022692"/>
    </source>
</evidence>
<keyword evidence="9" id="KW-0496">Mitochondrion</keyword>
<keyword evidence="7" id="KW-0999">Mitochondrion inner membrane</keyword>
<dbReference type="Proteomes" id="UP000789706">
    <property type="component" value="Unassembled WGS sequence"/>
</dbReference>